<dbReference type="InterPro" id="IPR008979">
    <property type="entry name" value="Galactose-bd-like_sf"/>
</dbReference>
<accession>A0A0S2FFN2</accession>
<dbReference type="Gene3D" id="2.60.120.260">
    <property type="entry name" value="Galactose-binding domain-like"/>
    <property type="match status" value="1"/>
</dbReference>
<protein>
    <submittedName>
        <fullName evidence="3">F5/8 type C domain protein</fullName>
    </submittedName>
</protein>
<evidence type="ECO:0000313" key="3">
    <source>
        <dbReference type="EMBL" id="ALN82341.1"/>
    </source>
</evidence>
<dbReference type="Pfam" id="PF00754">
    <property type="entry name" value="F5_F8_type_C"/>
    <property type="match status" value="1"/>
</dbReference>
<feature type="signal peptide" evidence="1">
    <location>
        <begin position="1"/>
        <end position="22"/>
    </location>
</feature>
<sequence length="166" mass="18123">MKRRRIALLWLAAALPTAMVCAGEPARSNLALHRPATGSAICKPGEEAEKAVNGLLASKTHDKFCSLQRRAWLRIDLQAERELRGFTVKHAQAGGEAAAMNTRAFALSVSGDGATWRQVVKVDDNVDGVSVHRIAPTRARYVRLDIAQPAQDPADPATRIYELEAW</sequence>
<dbReference type="PATRIC" id="fig|84531.8.peg.4233"/>
<feature type="domain" description="F5/8 type C" evidence="2">
    <location>
        <begin position="72"/>
        <end position="166"/>
    </location>
</feature>
<keyword evidence="1" id="KW-0732">Signal</keyword>
<gene>
    <name evidence="3" type="ORF">LA76x_4230</name>
</gene>
<dbReference type="KEGG" id="lab:LA76x_4230"/>
<organism evidence="3 4">
    <name type="scientific">Lysobacter antibioticus</name>
    <dbReference type="NCBI Taxonomy" id="84531"/>
    <lineage>
        <taxon>Bacteria</taxon>
        <taxon>Pseudomonadati</taxon>
        <taxon>Pseudomonadota</taxon>
        <taxon>Gammaproteobacteria</taxon>
        <taxon>Lysobacterales</taxon>
        <taxon>Lysobacteraceae</taxon>
        <taxon>Lysobacter</taxon>
    </lineage>
</organism>
<dbReference type="InterPro" id="IPR000421">
    <property type="entry name" value="FA58C"/>
</dbReference>
<feature type="chain" id="PRO_5006597574" evidence="1">
    <location>
        <begin position="23"/>
        <end position="166"/>
    </location>
</feature>
<evidence type="ECO:0000259" key="2">
    <source>
        <dbReference type="PROSITE" id="PS50022"/>
    </source>
</evidence>
<dbReference type="Proteomes" id="UP000060787">
    <property type="component" value="Chromosome"/>
</dbReference>
<dbReference type="EMBL" id="CP011129">
    <property type="protein sequence ID" value="ALN82341.1"/>
    <property type="molecule type" value="Genomic_DNA"/>
</dbReference>
<dbReference type="AlphaFoldDB" id="A0A0S2FFN2"/>
<dbReference type="SUPFAM" id="SSF49785">
    <property type="entry name" value="Galactose-binding domain-like"/>
    <property type="match status" value="1"/>
</dbReference>
<keyword evidence="4" id="KW-1185">Reference proteome</keyword>
<dbReference type="STRING" id="84531.LA76x_4230"/>
<name>A0A0S2FFN2_LYSAN</name>
<evidence type="ECO:0000313" key="4">
    <source>
        <dbReference type="Proteomes" id="UP000060787"/>
    </source>
</evidence>
<dbReference type="PROSITE" id="PS50022">
    <property type="entry name" value="FA58C_3"/>
    <property type="match status" value="1"/>
</dbReference>
<dbReference type="RefSeq" id="WP_057919103.1">
    <property type="nucleotide sequence ID" value="NZ_CP011129.1"/>
</dbReference>
<evidence type="ECO:0000256" key="1">
    <source>
        <dbReference type="SAM" id="SignalP"/>
    </source>
</evidence>
<reference evidence="3 4" key="1">
    <citation type="journal article" date="2015" name="BMC Genomics">
        <title>Comparative genomics and metabolic profiling of the genus Lysobacter.</title>
        <authorList>
            <person name="de Bruijn I."/>
            <person name="Cheng X."/>
            <person name="de Jager V."/>
            <person name="Exposito R.G."/>
            <person name="Watrous J."/>
            <person name="Patel N."/>
            <person name="Postma J."/>
            <person name="Dorrestein P.C."/>
            <person name="Kobayashi D."/>
            <person name="Raaijmakers J.M."/>
        </authorList>
    </citation>
    <scope>NUCLEOTIDE SEQUENCE [LARGE SCALE GENOMIC DNA]</scope>
    <source>
        <strain evidence="3 4">76</strain>
    </source>
</reference>
<proteinExistence type="predicted"/>